<evidence type="ECO:0000256" key="1">
    <source>
        <dbReference type="SAM" id="Coils"/>
    </source>
</evidence>
<dbReference type="GO" id="GO:0030674">
    <property type="term" value="F:protein-macromolecule adaptor activity"/>
    <property type="evidence" value="ECO:0007669"/>
    <property type="project" value="TreeGrafter"/>
</dbReference>
<feature type="coiled-coil region" evidence="1">
    <location>
        <begin position="137"/>
        <end position="164"/>
    </location>
</feature>
<dbReference type="GO" id="GO:0045046">
    <property type="term" value="P:protein import into peroxisome membrane"/>
    <property type="evidence" value="ECO:0007669"/>
    <property type="project" value="TreeGrafter"/>
</dbReference>
<dbReference type="Proteomes" id="UP000243975">
    <property type="component" value="Unassembled WGS sequence"/>
</dbReference>
<dbReference type="Pfam" id="PF04882">
    <property type="entry name" value="Peroxin-3"/>
    <property type="match status" value="1"/>
</dbReference>
<comment type="caution">
    <text evidence="2">The sequence shown here is derived from an EMBL/GenBank/DDBJ whole genome shotgun (WGS) entry which is preliminary data.</text>
</comment>
<reference evidence="2 3" key="1">
    <citation type="journal article" date="2016" name="Sci. Rep.">
        <title>The genome sequence of the outbreeding globe artichoke constructed de novo incorporating a phase-aware low-pass sequencing strategy of F1 progeny.</title>
        <authorList>
            <person name="Scaglione D."/>
            <person name="Reyes-Chin-Wo S."/>
            <person name="Acquadro A."/>
            <person name="Froenicke L."/>
            <person name="Portis E."/>
            <person name="Beitel C."/>
            <person name="Tirone M."/>
            <person name="Mauro R."/>
            <person name="Lo Monaco A."/>
            <person name="Mauromicale G."/>
            <person name="Faccioli P."/>
            <person name="Cattivelli L."/>
            <person name="Rieseberg L."/>
            <person name="Michelmore R."/>
            <person name="Lanteri S."/>
        </authorList>
    </citation>
    <scope>NUCLEOTIDE SEQUENCE [LARGE SCALE GENOMIC DNA]</scope>
    <source>
        <strain evidence="2">2C</strain>
    </source>
</reference>
<dbReference type="OMA" id="MHFLRSR"/>
<dbReference type="InterPro" id="IPR006966">
    <property type="entry name" value="Peroxin-3"/>
</dbReference>
<gene>
    <name evidence="2" type="ORF">Ccrd_017066</name>
</gene>
<dbReference type="PANTHER" id="PTHR28080">
    <property type="entry name" value="PEROXISOMAL BIOGENESIS FACTOR 3"/>
    <property type="match status" value="1"/>
</dbReference>
<evidence type="ECO:0000313" key="2">
    <source>
        <dbReference type="EMBL" id="KVI04615.1"/>
    </source>
</evidence>
<evidence type="ECO:0000313" key="3">
    <source>
        <dbReference type="Proteomes" id="UP000243975"/>
    </source>
</evidence>
<dbReference type="AlphaFoldDB" id="A0A103Y8T9"/>
<sequence>MILDRVEANPGIKGAYYKAQGQQPGSFPRPPYTVPSPYPPYQSGTMQVLGCAICCFVGYYAIHSNPIRNSPYPIRPEPDQTRTPNSILRVVSLYPETRSGTEGGGVRLWREFWRRHKRKVYVSLGLCGSGYLLYKFYDAYTKRISELERQLADEQENDELLKAQMQVHFENIQRIANTMTLPNAMLYLSSRVAEELDLLHLTERLIKGKGQPNSLTPSEKLELWDRLKILSFTRMVLSIWAMTAISLYIRIQVNILGRHLYIDTARDLGGFQPEDADLIERTDEQQFLASADFLSSHRIPALISNMQAAATEVLRGKQLRDIFNSTVLHETIMQILNMFMSTGRPHHWVDYLMPEDVRFYKSVESSGSDSPNVSDVTKLDLLMVETRTVLSSSEFGNILDMSVRQVVDGLTEDINLQFGDGNLSGGIPLAKLLPRVAQISPQLLEEPSRNKFTHIIQNIPEVEVFFTLLYTNMS</sequence>
<dbReference type="GO" id="GO:0005778">
    <property type="term" value="C:peroxisomal membrane"/>
    <property type="evidence" value="ECO:0007669"/>
    <property type="project" value="InterPro"/>
</dbReference>
<dbReference type="STRING" id="59895.A0A103Y8T9"/>
<proteinExistence type="predicted"/>
<keyword evidence="3" id="KW-1185">Reference proteome</keyword>
<protein>
    <submittedName>
        <fullName evidence="2">Peroxin-3</fullName>
    </submittedName>
</protein>
<name>A0A103Y8T9_CYNCS</name>
<accession>A0A103Y8T9</accession>
<dbReference type="Gramene" id="KVI04615">
    <property type="protein sequence ID" value="KVI04615"/>
    <property type="gene ID" value="Ccrd_017066"/>
</dbReference>
<dbReference type="EMBL" id="LEKV01001960">
    <property type="protein sequence ID" value="KVI04615.1"/>
    <property type="molecule type" value="Genomic_DNA"/>
</dbReference>
<organism evidence="2 3">
    <name type="scientific">Cynara cardunculus var. scolymus</name>
    <name type="common">Globe artichoke</name>
    <name type="synonym">Cynara scolymus</name>
    <dbReference type="NCBI Taxonomy" id="59895"/>
    <lineage>
        <taxon>Eukaryota</taxon>
        <taxon>Viridiplantae</taxon>
        <taxon>Streptophyta</taxon>
        <taxon>Embryophyta</taxon>
        <taxon>Tracheophyta</taxon>
        <taxon>Spermatophyta</taxon>
        <taxon>Magnoliopsida</taxon>
        <taxon>eudicotyledons</taxon>
        <taxon>Gunneridae</taxon>
        <taxon>Pentapetalae</taxon>
        <taxon>asterids</taxon>
        <taxon>campanulids</taxon>
        <taxon>Asterales</taxon>
        <taxon>Asteraceae</taxon>
        <taxon>Carduoideae</taxon>
        <taxon>Cardueae</taxon>
        <taxon>Carduinae</taxon>
        <taxon>Cynara</taxon>
    </lineage>
</organism>
<keyword evidence="1" id="KW-0175">Coiled coil</keyword>
<dbReference type="PANTHER" id="PTHR28080:SF1">
    <property type="entry name" value="PEROXISOMAL BIOGENESIS FACTOR 3"/>
    <property type="match status" value="1"/>
</dbReference>